<proteinExistence type="predicted"/>
<sequence length="77" mass="8781">MVARKPVTVLVREKIVCPYCGNQEEFYEVAENALMVVHYLQNEDGTFVPLDESMEAGAVKFFCGRCQADLSHLRDRL</sequence>
<evidence type="ECO:0000313" key="2">
    <source>
        <dbReference type="Proteomes" id="UP000501253"/>
    </source>
</evidence>
<dbReference type="Proteomes" id="UP000501253">
    <property type="component" value="Chromosome"/>
</dbReference>
<dbReference type="EMBL" id="CP042909">
    <property type="protein sequence ID" value="QJA06976.1"/>
    <property type="molecule type" value="Genomic_DNA"/>
</dbReference>
<dbReference type="AlphaFoldDB" id="A0A6H1WV44"/>
<dbReference type="KEGG" id="tmai:FVE67_04545"/>
<protein>
    <submittedName>
        <fullName evidence="1">Uncharacterized protein</fullName>
    </submittedName>
</protein>
<keyword evidence="2" id="KW-1185">Reference proteome</keyword>
<organism evidence="1 2">
    <name type="scientific">Thermosulfurimonas marina</name>
    <dbReference type="NCBI Taxonomy" id="2047767"/>
    <lineage>
        <taxon>Bacteria</taxon>
        <taxon>Pseudomonadati</taxon>
        <taxon>Thermodesulfobacteriota</taxon>
        <taxon>Thermodesulfobacteria</taxon>
        <taxon>Thermodesulfobacteriales</taxon>
        <taxon>Thermodesulfobacteriaceae</taxon>
        <taxon>Thermosulfurimonas</taxon>
    </lineage>
</organism>
<name>A0A6H1WV44_9BACT</name>
<accession>A0A6H1WV44</accession>
<evidence type="ECO:0000313" key="1">
    <source>
        <dbReference type="EMBL" id="QJA06976.1"/>
    </source>
</evidence>
<reference evidence="1 2" key="1">
    <citation type="submission" date="2019-08" db="EMBL/GenBank/DDBJ databases">
        <title>Complete genome sequence of Thermosulfurimonas marina SU872T, an anaerobic thermophilic chemolithoautotrophic bacterium isolated from a shallow marine hydrothermal vent.</title>
        <authorList>
            <person name="Allioux M."/>
            <person name="Jebbar M."/>
            <person name="Slobodkina G."/>
            <person name="Slobodkin A."/>
            <person name="Moalic Y."/>
            <person name="Frolova A."/>
            <person name="Shao Z."/>
            <person name="Alain K."/>
        </authorList>
    </citation>
    <scope>NUCLEOTIDE SEQUENCE [LARGE SCALE GENOMIC DNA]</scope>
    <source>
        <strain evidence="1 2">SU872</strain>
    </source>
</reference>
<gene>
    <name evidence="1" type="ORF">FVE67_04545</name>
</gene>